<keyword evidence="2" id="KW-0812">Transmembrane</keyword>
<comment type="caution">
    <text evidence="3">The sequence shown here is derived from an EMBL/GenBank/DDBJ whole genome shotgun (WGS) entry which is preliminary data.</text>
</comment>
<evidence type="ECO:0000313" key="4">
    <source>
        <dbReference type="Proteomes" id="UP000194266"/>
    </source>
</evidence>
<dbReference type="Proteomes" id="UP000194266">
    <property type="component" value="Unassembled WGS sequence"/>
</dbReference>
<evidence type="ECO:0000313" key="3">
    <source>
        <dbReference type="EMBL" id="OSZ61440.1"/>
    </source>
</evidence>
<evidence type="ECO:0000256" key="1">
    <source>
        <dbReference type="SAM" id="MobiDB-lite"/>
    </source>
</evidence>
<accession>A0ABX3YND6</accession>
<feature type="region of interest" description="Disordered" evidence="1">
    <location>
        <begin position="146"/>
        <end position="200"/>
    </location>
</feature>
<feature type="transmembrane region" description="Helical" evidence="2">
    <location>
        <begin position="58"/>
        <end position="79"/>
    </location>
</feature>
<organism evidence="3 4">
    <name type="scientific">Streptomyces pharetrae CZA14</name>
    <dbReference type="NCBI Taxonomy" id="1144883"/>
    <lineage>
        <taxon>Bacteria</taxon>
        <taxon>Bacillati</taxon>
        <taxon>Actinomycetota</taxon>
        <taxon>Actinomycetes</taxon>
        <taxon>Kitasatosporales</taxon>
        <taxon>Streptomycetaceae</taxon>
        <taxon>Streptomyces</taxon>
    </lineage>
</organism>
<protein>
    <recommendedName>
        <fullName evidence="5">Integral membrane protein</fullName>
    </recommendedName>
</protein>
<dbReference type="RefSeq" id="WP_318275185.1">
    <property type="nucleotide sequence ID" value="NZ_MRYD01000016.1"/>
</dbReference>
<gene>
    <name evidence="3" type="ORF">OQI_05460</name>
</gene>
<name>A0ABX3YND6_9ACTN</name>
<keyword evidence="4" id="KW-1185">Reference proteome</keyword>
<evidence type="ECO:0008006" key="5">
    <source>
        <dbReference type="Google" id="ProtNLM"/>
    </source>
</evidence>
<feature type="compositionally biased region" description="Basic and acidic residues" evidence="1">
    <location>
        <begin position="146"/>
        <end position="164"/>
    </location>
</feature>
<proteinExistence type="predicted"/>
<sequence length="200" mass="21165">MAHAAPAHRRARGGTRDTRSPDVFSARAHRIASWAWPVTAGLVYGYWGAAILRNGGPVTGWNLLFGFVTALAFIALYLAVRELGRRSQRELHAVMWAAFVGSAVGFLYVHAPSGTVLGAVGRSLPVAAGVFAILFYLYYTREDAEGRTPDDRVSGGRPLEDRTPGDPAFGDRVPGEPNLGGRATGGRALDDGATGGRSTG</sequence>
<evidence type="ECO:0000256" key="2">
    <source>
        <dbReference type="SAM" id="Phobius"/>
    </source>
</evidence>
<feature type="transmembrane region" description="Helical" evidence="2">
    <location>
        <begin position="116"/>
        <end position="139"/>
    </location>
</feature>
<keyword evidence="2" id="KW-1133">Transmembrane helix</keyword>
<keyword evidence="2" id="KW-0472">Membrane</keyword>
<feature type="transmembrane region" description="Helical" evidence="2">
    <location>
        <begin position="34"/>
        <end position="52"/>
    </location>
</feature>
<dbReference type="EMBL" id="MRYD01000016">
    <property type="protein sequence ID" value="OSZ61440.1"/>
    <property type="molecule type" value="Genomic_DNA"/>
</dbReference>
<feature type="region of interest" description="Disordered" evidence="1">
    <location>
        <begin position="1"/>
        <end position="21"/>
    </location>
</feature>
<feature type="transmembrane region" description="Helical" evidence="2">
    <location>
        <begin position="91"/>
        <end position="110"/>
    </location>
</feature>
<reference evidence="3 4" key="1">
    <citation type="submission" date="2016-12" db="EMBL/GenBank/DDBJ databases">
        <title>Genome Mining:The Detection of Biosynthetic Gene Clusters to Aid in the Expression of Curamycin A produced by Streptomyces sp. strain CZA14.</title>
        <authorList>
            <person name="Durrell K.A."/>
            <person name="Kirby B.M."/>
            <person name="Khan W."/>
            <person name="Mthethwa T."/>
            <person name="Le Roes-Hill M."/>
        </authorList>
    </citation>
    <scope>NUCLEOTIDE SEQUENCE [LARGE SCALE GENOMIC DNA]</scope>
    <source>
        <strain evidence="3 4">CZA14</strain>
    </source>
</reference>
<feature type="compositionally biased region" description="Basic residues" evidence="1">
    <location>
        <begin position="1"/>
        <end position="13"/>
    </location>
</feature>